<dbReference type="OrthoDB" id="2987913at2"/>
<reference evidence="1 2" key="1">
    <citation type="submission" date="2016-10" db="EMBL/GenBank/DDBJ databases">
        <authorList>
            <person name="de Groot N.N."/>
        </authorList>
    </citation>
    <scope>NUCLEOTIDE SEQUENCE [LARGE SCALE GENOMIC DNA]</scope>
    <source>
        <strain evidence="1 2">DSM 46701</strain>
    </source>
</reference>
<gene>
    <name evidence="1" type="ORF">SAMN05444955_108118</name>
</gene>
<dbReference type="AlphaFoldDB" id="A0A1H8FDP8"/>
<dbReference type="Proteomes" id="UP000199695">
    <property type="component" value="Unassembled WGS sequence"/>
</dbReference>
<protein>
    <submittedName>
        <fullName evidence="1">Uncharacterized protein</fullName>
    </submittedName>
</protein>
<name>A0A1H8FDP8_9BACL</name>
<evidence type="ECO:0000313" key="2">
    <source>
        <dbReference type="Proteomes" id="UP000199695"/>
    </source>
</evidence>
<accession>A0A1H8FDP8</accession>
<dbReference type="STRING" id="1173111.SAMN05444955_108118"/>
<sequence length="170" mass="18793">MLKKTFSILAVLLLSGLLINGITMTQQLKKIHASMEDNIEALEELNQVQAGIIRKNQELTNMLATLDKIDQGLTDTAGKTERTLSLLSTVVDYNADSLRVNDLMVHSSNLSKQQIHTLQSALSQLSPYLTELNQLLKQLSVTAKKDQQHLANILNSTETLNSKTPGVKLK</sequence>
<keyword evidence="2" id="KW-1185">Reference proteome</keyword>
<evidence type="ECO:0000313" key="1">
    <source>
        <dbReference type="EMBL" id="SEN29168.1"/>
    </source>
</evidence>
<dbReference type="EMBL" id="FOCQ01000008">
    <property type="protein sequence ID" value="SEN29168.1"/>
    <property type="molecule type" value="Genomic_DNA"/>
</dbReference>
<dbReference type="RefSeq" id="WP_089968611.1">
    <property type="nucleotide sequence ID" value="NZ_FOCQ01000008.1"/>
</dbReference>
<organism evidence="1 2">
    <name type="scientific">Lihuaxuella thermophila</name>
    <dbReference type="NCBI Taxonomy" id="1173111"/>
    <lineage>
        <taxon>Bacteria</taxon>
        <taxon>Bacillati</taxon>
        <taxon>Bacillota</taxon>
        <taxon>Bacilli</taxon>
        <taxon>Bacillales</taxon>
        <taxon>Thermoactinomycetaceae</taxon>
        <taxon>Lihuaxuella</taxon>
    </lineage>
</organism>
<proteinExistence type="predicted"/>